<feature type="chain" id="PRO_5021849733" description="Cytochrome c domain-containing protein" evidence="5">
    <location>
        <begin position="22"/>
        <end position="650"/>
    </location>
</feature>
<dbReference type="Gene3D" id="1.10.760.10">
    <property type="entry name" value="Cytochrome c-like domain"/>
    <property type="match status" value="1"/>
</dbReference>
<keyword evidence="2 4" id="KW-0479">Metal-binding</keyword>
<dbReference type="InterPro" id="IPR036909">
    <property type="entry name" value="Cyt_c-like_dom_sf"/>
</dbReference>
<dbReference type="OrthoDB" id="417271at2"/>
<dbReference type="PROSITE" id="PS51007">
    <property type="entry name" value="CYTC"/>
    <property type="match status" value="1"/>
</dbReference>
<keyword evidence="8" id="KW-1185">Reference proteome</keyword>
<name>A0A518C754_9BACT</name>
<dbReference type="EMBL" id="CP036289">
    <property type="protein sequence ID" value="QDU75058.1"/>
    <property type="molecule type" value="Genomic_DNA"/>
</dbReference>
<keyword evidence="1 4" id="KW-0349">Heme</keyword>
<dbReference type="InterPro" id="IPR051395">
    <property type="entry name" value="Cytochrome_c_Peroxidase/MauG"/>
</dbReference>
<dbReference type="GO" id="GO:0046872">
    <property type="term" value="F:metal ion binding"/>
    <property type="evidence" value="ECO:0007669"/>
    <property type="project" value="UniProtKB-KW"/>
</dbReference>
<keyword evidence="5" id="KW-0732">Signal</keyword>
<evidence type="ECO:0000313" key="8">
    <source>
        <dbReference type="Proteomes" id="UP000318626"/>
    </source>
</evidence>
<dbReference type="NCBIfam" id="NF040606">
    <property type="entry name" value="CytoC_perox"/>
    <property type="match status" value="1"/>
</dbReference>
<dbReference type="GO" id="GO:0004130">
    <property type="term" value="F:cytochrome-c peroxidase activity"/>
    <property type="evidence" value="ECO:0007669"/>
    <property type="project" value="TreeGrafter"/>
</dbReference>
<dbReference type="KEGG" id="bvo:Pan97_20790"/>
<evidence type="ECO:0000313" key="7">
    <source>
        <dbReference type="EMBL" id="QDU75058.1"/>
    </source>
</evidence>
<evidence type="ECO:0000256" key="2">
    <source>
        <dbReference type="ARBA" id="ARBA00022723"/>
    </source>
</evidence>
<keyword evidence="3 4" id="KW-0408">Iron</keyword>
<proteinExistence type="predicted"/>
<reference evidence="8" key="1">
    <citation type="submission" date="2019-02" db="EMBL/GenBank/DDBJ databases">
        <title>Deep-cultivation of Planctomycetes and their phenomic and genomic characterization uncovers novel biology.</title>
        <authorList>
            <person name="Wiegand S."/>
            <person name="Jogler M."/>
            <person name="Boedeker C."/>
            <person name="Pinto D."/>
            <person name="Vollmers J."/>
            <person name="Rivas-Marin E."/>
            <person name="Kohn T."/>
            <person name="Peeters S.H."/>
            <person name="Heuer A."/>
            <person name="Rast P."/>
            <person name="Oberbeckmann S."/>
            <person name="Bunk B."/>
            <person name="Jeske O."/>
            <person name="Meyerdierks A."/>
            <person name="Storesund J.E."/>
            <person name="Kallscheuer N."/>
            <person name="Luecker S."/>
            <person name="Lage O.M."/>
            <person name="Pohl T."/>
            <person name="Merkel B.J."/>
            <person name="Hornburger P."/>
            <person name="Mueller R.-W."/>
            <person name="Bruemmer F."/>
            <person name="Labrenz M."/>
            <person name="Spormann A.M."/>
            <person name="Op den Camp H."/>
            <person name="Overmann J."/>
            <person name="Amann R."/>
            <person name="Jetten M.S.M."/>
            <person name="Mascher T."/>
            <person name="Medema M.H."/>
            <person name="Devos D.P."/>
            <person name="Kaster A.-K."/>
            <person name="Ovreas L."/>
            <person name="Rohde M."/>
            <person name="Galperin M.Y."/>
            <person name="Jogler C."/>
        </authorList>
    </citation>
    <scope>NUCLEOTIDE SEQUENCE [LARGE SCALE GENOMIC DNA]</scope>
    <source>
        <strain evidence="8">Pan97</strain>
    </source>
</reference>
<dbReference type="AlphaFoldDB" id="A0A518C754"/>
<evidence type="ECO:0000256" key="1">
    <source>
        <dbReference type="ARBA" id="ARBA00022617"/>
    </source>
</evidence>
<dbReference type="PANTHER" id="PTHR30600">
    <property type="entry name" value="CYTOCHROME C PEROXIDASE-RELATED"/>
    <property type="match status" value="1"/>
</dbReference>
<accession>A0A518C754</accession>
<gene>
    <name evidence="7" type="ORF">Pan97_20790</name>
</gene>
<feature type="domain" description="Cytochrome c" evidence="6">
    <location>
        <begin position="350"/>
        <end position="456"/>
    </location>
</feature>
<evidence type="ECO:0000259" key="6">
    <source>
        <dbReference type="PROSITE" id="PS51007"/>
    </source>
</evidence>
<dbReference type="InterPro" id="IPR047758">
    <property type="entry name" value="CytoC_perox"/>
</dbReference>
<evidence type="ECO:0000256" key="5">
    <source>
        <dbReference type="SAM" id="SignalP"/>
    </source>
</evidence>
<dbReference type="InterPro" id="IPR009056">
    <property type="entry name" value="Cyt_c-like_dom"/>
</dbReference>
<dbReference type="RefSeq" id="WP_144972145.1">
    <property type="nucleotide sequence ID" value="NZ_CP036289.1"/>
</dbReference>
<protein>
    <recommendedName>
        <fullName evidence="6">Cytochrome c domain-containing protein</fullName>
    </recommendedName>
</protein>
<dbReference type="GO" id="GO:0009055">
    <property type="term" value="F:electron transfer activity"/>
    <property type="evidence" value="ECO:0007669"/>
    <property type="project" value="InterPro"/>
</dbReference>
<dbReference type="PANTHER" id="PTHR30600:SF9">
    <property type="entry name" value="BLR7738 PROTEIN"/>
    <property type="match status" value="1"/>
</dbReference>
<sequence precursor="true">MMTHRFLVCLAWLFMVGLVSAQDANPRFIDADQYQGSIATLDQNWTDEESNWFYNVAQGSRLVPYQWIICLEQADSEEPLMSGKHVRELGYIPRVASAENPDALPIGFVKDASYDNAVAGMGITCAACHTAVIQYNDKTYLVDGAPAMGDFEEFLRRMVAALKKTKEDPDKFDRFQANVLGADSTQEAQQELRGLMDVIIHEREGYNARNLSHSEDKRFGHGRVDAFGAIFNEVSSTFLGIPENVRPADAPVSYPCLWDAPQHDVVQWNGAAQNRESPLGLILFGEKKVGALGRNTGEVLGVFGHADVPQGLELFPKRYESTAVKDHLREIEDTLTTLWSPKFPGEIDAERRDRGKLVFEQHCVKCHEHIDRTDPNRKVAEKRANVGTDITLLKNFVREGKTGPLRNRQKSILKLDRFGEEDQVSLILKHVVERAMLKKLSLQEIEAAIQQIKAQLQQNPQLLADLTPDFQNRAIAVIDGQERTIDFNQLLKAVSEAQPGEIQDLQNTISRLTESGAASETLGGANLRVLQEATGQSVGLEGVPTSAPQNTTINLTYKSRPLNGVWATGPYLHNGSVRTLAELLKKPGDRAKTFHVGSIQLDTEGVGFIDDPAYPVFDTEVPGNSNQGHDYGGELMEEDKLDLLEYLKSL</sequence>
<evidence type="ECO:0000256" key="3">
    <source>
        <dbReference type="ARBA" id="ARBA00023004"/>
    </source>
</evidence>
<dbReference type="SUPFAM" id="SSF46626">
    <property type="entry name" value="Cytochrome c"/>
    <property type="match status" value="1"/>
</dbReference>
<dbReference type="Pfam" id="PF21419">
    <property type="entry name" value="RoxA-like_Cyt-c"/>
    <property type="match status" value="1"/>
</dbReference>
<organism evidence="7 8">
    <name type="scientific">Bremerella volcania</name>
    <dbReference type="NCBI Taxonomy" id="2527984"/>
    <lineage>
        <taxon>Bacteria</taxon>
        <taxon>Pseudomonadati</taxon>
        <taxon>Planctomycetota</taxon>
        <taxon>Planctomycetia</taxon>
        <taxon>Pirellulales</taxon>
        <taxon>Pirellulaceae</taxon>
        <taxon>Bremerella</taxon>
    </lineage>
</organism>
<feature type="signal peptide" evidence="5">
    <location>
        <begin position="1"/>
        <end position="21"/>
    </location>
</feature>
<dbReference type="GO" id="GO:0020037">
    <property type="term" value="F:heme binding"/>
    <property type="evidence" value="ECO:0007669"/>
    <property type="project" value="InterPro"/>
</dbReference>
<dbReference type="Proteomes" id="UP000318626">
    <property type="component" value="Chromosome"/>
</dbReference>
<evidence type="ECO:0000256" key="4">
    <source>
        <dbReference type="PROSITE-ProRule" id="PRU00433"/>
    </source>
</evidence>